<dbReference type="InterPro" id="IPR036397">
    <property type="entry name" value="RNaseH_sf"/>
</dbReference>
<organism evidence="2">
    <name type="scientific">Oryza rufipogon</name>
    <name type="common">Brownbeard rice</name>
    <name type="synonym">Asian wild rice</name>
    <dbReference type="NCBI Taxonomy" id="4529"/>
    <lineage>
        <taxon>Eukaryota</taxon>
        <taxon>Viridiplantae</taxon>
        <taxon>Streptophyta</taxon>
        <taxon>Embryophyta</taxon>
        <taxon>Tracheophyta</taxon>
        <taxon>Spermatophyta</taxon>
        <taxon>Magnoliopsida</taxon>
        <taxon>Liliopsida</taxon>
        <taxon>Poales</taxon>
        <taxon>Poaceae</taxon>
        <taxon>BOP clade</taxon>
        <taxon>Oryzoideae</taxon>
        <taxon>Oryzeae</taxon>
        <taxon>Oryzinae</taxon>
        <taxon>Oryza</taxon>
    </lineage>
</organism>
<proteinExistence type="predicted"/>
<evidence type="ECO:0000313" key="2">
    <source>
        <dbReference type="EMBL" id="ASR75322.1"/>
    </source>
</evidence>
<gene>
    <name evidence="2" type="ORF">DX_10</name>
</gene>
<dbReference type="EMBL" id="MF503970">
    <property type="protein sequence ID" value="ASR75322.1"/>
    <property type="molecule type" value="Genomic_DNA"/>
</dbReference>
<accession>A0A2I4S614</accession>
<evidence type="ECO:0000259" key="1">
    <source>
        <dbReference type="Pfam" id="PF24964"/>
    </source>
</evidence>
<dbReference type="PANTHER" id="PTHR47169">
    <property type="entry name" value="OS01G0541250 PROTEIN"/>
    <property type="match status" value="1"/>
</dbReference>
<dbReference type="Pfam" id="PF24964">
    <property type="entry name" value="DUF7769"/>
    <property type="match status" value="1"/>
</dbReference>
<dbReference type="GO" id="GO:0003676">
    <property type="term" value="F:nucleic acid binding"/>
    <property type="evidence" value="ECO:0007669"/>
    <property type="project" value="InterPro"/>
</dbReference>
<dbReference type="PANTHER" id="PTHR47169:SF2">
    <property type="entry name" value="OS01G0541250 PROTEIN"/>
    <property type="match status" value="1"/>
</dbReference>
<dbReference type="InterPro" id="IPR056671">
    <property type="entry name" value="DUF7769"/>
</dbReference>
<dbReference type="AlphaFoldDB" id="A0A2I4S614"/>
<dbReference type="Gene3D" id="3.30.420.10">
    <property type="entry name" value="Ribonuclease H-like superfamily/Ribonuclease H"/>
    <property type="match status" value="1"/>
</dbReference>
<feature type="domain" description="DUF7769" evidence="1">
    <location>
        <begin position="131"/>
        <end position="185"/>
    </location>
</feature>
<name>A0A2I4S614_ORYRU</name>
<protein>
    <submittedName>
        <fullName evidence="2">Transposon protein</fullName>
    </submittedName>
</protein>
<sequence>MSIDLNSSPIEVEEDELSDLNQEFTIQVPVVGAVEVPVVHQEDVAEELPVVQQEDDVIEVPVVHQQDVAVQEEVDHYPFDLNMDIDEDSDVYADHVDILFVQDEVYAGTDETVDMAHQQDAHENIRRRKYLSDEQREDIYKALLAKSINGKIERNVTAFVANLFNVRRRVVQDLWTKVKKCQAAGIKVDFTSKKSKKCGRKRVDRDWSQVATIPLNQRTTIRNLASALNIPKSVVHRAFKEGILRRHSNTLKPFLKDANKKCRLQFCVSMLDMQTVHTQPTFDDMRNVVHIDEKWFNSTKIARRFYLYGGEDGEDGEDEPVRLVQNKQAIDKVMFLAALARPRYDANGNCYFDGKLGIWPFVKKEPAQRSSQNRPRGTLITKSLTVCRDTSRAFLITKVIPAIVSCWPQEDIRQTIWIQQDNARTHIAADDPAFALAVAQTGLDIRIKNQPPNSPDMNVLDLGFFASLQSKTFLKNSKSMEEIIENVQKEYNEYDEDLVNRVFLTLQSCFIEVMKVDGGNGYKIPHMNKDRLQRLGMLPARLTCELEFYQSVVRSLS</sequence>
<reference evidence="2" key="1">
    <citation type="submission" date="2017-07" db="EMBL/GenBank/DDBJ databases">
        <title>Chromosomal microdeletions drove parallel domestication of plant architecture in Asian and African rice#.</title>
        <authorList>
            <person name="Wu Y."/>
            <person name="Zhao S."/>
            <person name="Li X."/>
            <person name="Zhang B."/>
            <person name="Jiang L."/>
            <person name="Tang Y."/>
            <person name="Zhao J."/>
            <person name="Ma X."/>
            <person name="Cai H."/>
            <person name="Sun C."/>
            <person name="Tan L."/>
        </authorList>
    </citation>
    <scope>NUCLEOTIDE SEQUENCE</scope>
</reference>